<dbReference type="Gene3D" id="3.80.10.10">
    <property type="entry name" value="Ribonuclease Inhibitor"/>
    <property type="match status" value="1"/>
</dbReference>
<dbReference type="InterPro" id="IPR042229">
    <property type="entry name" value="Listeria/Bacterioides_rpt_sf"/>
</dbReference>
<evidence type="ECO:0000313" key="6">
    <source>
        <dbReference type="Proteomes" id="UP000265828"/>
    </source>
</evidence>
<dbReference type="Pfam" id="PF02368">
    <property type="entry name" value="Big_2"/>
    <property type="match status" value="1"/>
</dbReference>
<dbReference type="GO" id="GO:0030313">
    <property type="term" value="C:cell envelope"/>
    <property type="evidence" value="ECO:0007669"/>
    <property type="project" value="UniProtKB-SubCell"/>
</dbReference>
<name>A0A395XBE0_9FIRM</name>
<evidence type="ECO:0000259" key="3">
    <source>
        <dbReference type="SMART" id="SM00635"/>
    </source>
</evidence>
<evidence type="ECO:0000313" key="7">
    <source>
        <dbReference type="Proteomes" id="UP000283585"/>
    </source>
</evidence>
<dbReference type="InterPro" id="IPR032675">
    <property type="entry name" value="LRR_dom_sf"/>
</dbReference>
<dbReference type="Gene3D" id="2.60.40.4270">
    <property type="entry name" value="Listeria-Bacteroides repeat domain"/>
    <property type="match status" value="1"/>
</dbReference>
<feature type="compositionally biased region" description="Acidic residues" evidence="2">
    <location>
        <begin position="9"/>
        <end position="26"/>
    </location>
</feature>
<accession>A0A395XBE0</accession>
<dbReference type="Proteomes" id="UP000283585">
    <property type="component" value="Unassembled WGS sequence"/>
</dbReference>
<evidence type="ECO:0000256" key="2">
    <source>
        <dbReference type="SAM" id="MobiDB-lite"/>
    </source>
</evidence>
<comment type="caution">
    <text evidence="5">The sequence shown here is derived from an EMBL/GenBank/DDBJ whole genome shotgun (WGS) entry which is preliminary data.</text>
</comment>
<gene>
    <name evidence="5" type="ORF">DWW07_06580</name>
    <name evidence="4" type="ORF">DWZ12_02905</name>
</gene>
<feature type="domain" description="BIG2" evidence="3">
    <location>
        <begin position="689"/>
        <end position="766"/>
    </location>
</feature>
<proteinExistence type="predicted"/>
<feature type="compositionally biased region" description="Acidic residues" evidence="2">
    <location>
        <begin position="37"/>
        <end position="57"/>
    </location>
</feature>
<evidence type="ECO:0000313" key="5">
    <source>
        <dbReference type="EMBL" id="RGV64522.1"/>
    </source>
</evidence>
<dbReference type="EMBL" id="QRSS01000002">
    <property type="protein sequence ID" value="RGQ07370.1"/>
    <property type="molecule type" value="Genomic_DNA"/>
</dbReference>
<dbReference type="Gene3D" id="2.60.40.1080">
    <property type="match status" value="2"/>
</dbReference>
<comment type="subcellular location">
    <subcellularLocation>
        <location evidence="1">Cell envelope</location>
    </subcellularLocation>
</comment>
<dbReference type="InterPro" id="IPR008964">
    <property type="entry name" value="Invasin/intimin_cell_adhesion"/>
</dbReference>
<organism evidence="5 6">
    <name type="scientific">Blautia obeum</name>
    <dbReference type="NCBI Taxonomy" id="40520"/>
    <lineage>
        <taxon>Bacteria</taxon>
        <taxon>Bacillati</taxon>
        <taxon>Bacillota</taxon>
        <taxon>Clostridia</taxon>
        <taxon>Lachnospirales</taxon>
        <taxon>Lachnospiraceae</taxon>
        <taxon>Blautia</taxon>
    </lineage>
</organism>
<dbReference type="SUPFAM" id="SSF52047">
    <property type="entry name" value="RNI-like"/>
    <property type="match status" value="1"/>
</dbReference>
<dbReference type="InterPro" id="IPR003343">
    <property type="entry name" value="Big_2"/>
</dbReference>
<dbReference type="Proteomes" id="UP000265828">
    <property type="component" value="Unassembled WGS sequence"/>
</dbReference>
<dbReference type="SUPFAM" id="SSF49373">
    <property type="entry name" value="Invasin/intimin cell-adhesion fragments"/>
    <property type="match status" value="2"/>
</dbReference>
<dbReference type="Pfam" id="PF09479">
    <property type="entry name" value="Flg_new"/>
    <property type="match status" value="1"/>
</dbReference>
<feature type="region of interest" description="Disordered" evidence="2">
    <location>
        <begin position="1"/>
        <end position="94"/>
    </location>
</feature>
<dbReference type="AlphaFoldDB" id="A0A395XBE0"/>
<feature type="compositionally biased region" description="Acidic residues" evidence="2">
    <location>
        <begin position="66"/>
        <end position="80"/>
    </location>
</feature>
<evidence type="ECO:0000313" key="4">
    <source>
        <dbReference type="EMBL" id="RGQ07370.1"/>
    </source>
</evidence>
<sequence length="773" mass="85132">MTPVVPVWAEDEVEIENESQAEEITEDGNSGMSDFAEVTDETEELPDIDLEEEETQTNEEVAMEITPEDDQNAETEEDFSDSQPEAGAYGRPTSINIKDDAGYIWNGYNNDDGTITITGSQGVWGNAKADSNSQNNDALIIPSAIGGKTVSTIADFEGSGLFSMFSPEVIKKIVLPKTMTSEDIFSMATDGVCHGLFGKFVNLKELDLGGVKVGAGTIFGWGENNHNVIPLEKLTMKDQRSVDWDSRYEVPTKIHSGIKTLTLWGDNTDYGGINVADYPNLQTLEITGEFSEIGLENCPNLERVDASKDINQVYFTKIKNCPKLDVPKIRVNEEFLNQSCMFENSKVEEITVDLRNSSYLQIYKSVFCKAYNLKAIYVENAGDTGFYSSDGVLYWKAGKQNDLFFYPPAKNPGGVYNVPKDLTCIYVFAFYGSKVNKIVFPEDITGRYYQDSERLGRWYTTKDFPELTGKDWFYLGNLCTAKVSVIKGTGATLGWYTNWSEWFEDTGFSVSQVEFRTGSTHTISYNLNGGINDPANPVSYTVGVTAPFTLKNPVRNGYTFVKWVDQNGYRVKATEPYGLSGNLVYIAIWEKNSTTTNVTSSQPKLTITGTTRKVAAGKKTKLQVKTSSGVVNPSNLIWTSSNKKVATVNSSGVVTFKKKTGGKRVVITAALKNNRNAKATYKLTATKNPVTKITISGKKTMKINKSQRLKAKVSGKSGAYKTVKWTSSNNKYATVTSKGQVKALKAGKGKTVTITASALDGSGKKARFKIKLK</sequence>
<dbReference type="EMBL" id="QRZI01000004">
    <property type="protein sequence ID" value="RGV64522.1"/>
    <property type="molecule type" value="Genomic_DNA"/>
</dbReference>
<dbReference type="SMART" id="SM00635">
    <property type="entry name" value="BID_2"/>
    <property type="match status" value="2"/>
</dbReference>
<reference evidence="6 7" key="1">
    <citation type="submission" date="2018-08" db="EMBL/GenBank/DDBJ databases">
        <title>A genome reference for cultivated species of the human gut microbiota.</title>
        <authorList>
            <person name="Zou Y."/>
            <person name="Xue W."/>
            <person name="Luo G."/>
        </authorList>
    </citation>
    <scope>NUCLEOTIDE SEQUENCE [LARGE SCALE GENOMIC DNA]</scope>
    <source>
        <strain evidence="5 6">AF14-23</strain>
        <strain evidence="4 7">AF29-2BH</strain>
    </source>
</reference>
<feature type="domain" description="BIG2" evidence="3">
    <location>
        <begin position="601"/>
        <end position="668"/>
    </location>
</feature>
<dbReference type="NCBIfam" id="TIGR02543">
    <property type="entry name" value="List_Bact_rpt"/>
    <property type="match status" value="1"/>
</dbReference>
<evidence type="ECO:0000256" key="1">
    <source>
        <dbReference type="ARBA" id="ARBA00004196"/>
    </source>
</evidence>
<dbReference type="InterPro" id="IPR013378">
    <property type="entry name" value="InlB-like_B-rpt"/>
</dbReference>
<protein>
    <recommendedName>
        <fullName evidence="3">BIG2 domain-containing protein</fullName>
    </recommendedName>
</protein>
<dbReference type="RefSeq" id="WP_117628487.1">
    <property type="nucleotide sequence ID" value="NZ_JAQDGF010000021.1"/>
</dbReference>